<sequence length="82" mass="9471">MSLEKIRIPEFSPHFLPNVISTRIEVGFNGTFQYQFCDENKEKLNKCTSDGSCRDSVHSAMFQNLSCSCYPFLFLQPSRLIK</sequence>
<gene>
    <name evidence="1" type="ORF">WMSIL1_LOCUS2558</name>
</gene>
<evidence type="ECO:0000313" key="1">
    <source>
        <dbReference type="EMBL" id="VUZ41712.1"/>
    </source>
</evidence>
<protein>
    <submittedName>
        <fullName evidence="1">Uncharacterized protein</fullName>
    </submittedName>
</protein>
<dbReference type="AlphaFoldDB" id="A0A564Y337"/>
<proteinExistence type="predicted"/>
<reference evidence="1 2" key="1">
    <citation type="submission" date="2019-07" db="EMBL/GenBank/DDBJ databases">
        <authorList>
            <person name="Jastrzebski P J."/>
            <person name="Paukszto L."/>
            <person name="Jastrzebski P J."/>
        </authorList>
    </citation>
    <scope>NUCLEOTIDE SEQUENCE [LARGE SCALE GENOMIC DNA]</scope>
    <source>
        <strain evidence="1 2">WMS-il1</strain>
    </source>
</reference>
<name>A0A564Y337_HYMDI</name>
<dbReference type="EMBL" id="CABIJS010000066">
    <property type="protein sequence ID" value="VUZ41712.1"/>
    <property type="molecule type" value="Genomic_DNA"/>
</dbReference>
<feature type="non-terminal residue" evidence="1">
    <location>
        <position position="82"/>
    </location>
</feature>
<accession>A0A564Y337</accession>
<evidence type="ECO:0000313" key="2">
    <source>
        <dbReference type="Proteomes" id="UP000321570"/>
    </source>
</evidence>
<keyword evidence="2" id="KW-1185">Reference proteome</keyword>
<dbReference type="Proteomes" id="UP000321570">
    <property type="component" value="Unassembled WGS sequence"/>
</dbReference>
<organism evidence="1 2">
    <name type="scientific">Hymenolepis diminuta</name>
    <name type="common">Rat tapeworm</name>
    <dbReference type="NCBI Taxonomy" id="6216"/>
    <lineage>
        <taxon>Eukaryota</taxon>
        <taxon>Metazoa</taxon>
        <taxon>Spiralia</taxon>
        <taxon>Lophotrochozoa</taxon>
        <taxon>Platyhelminthes</taxon>
        <taxon>Cestoda</taxon>
        <taxon>Eucestoda</taxon>
        <taxon>Cyclophyllidea</taxon>
        <taxon>Hymenolepididae</taxon>
        <taxon>Hymenolepis</taxon>
    </lineage>
</organism>